<evidence type="ECO:0000259" key="2">
    <source>
        <dbReference type="Pfam" id="PF14326"/>
    </source>
</evidence>
<evidence type="ECO:0000313" key="4">
    <source>
        <dbReference type="Proteomes" id="UP000184221"/>
    </source>
</evidence>
<feature type="chain" id="PRO_5012635439" description="DUF4384 domain-containing protein" evidence="1">
    <location>
        <begin position="19"/>
        <end position="500"/>
    </location>
</feature>
<dbReference type="STRING" id="996342.SAMN05443551_1290"/>
<evidence type="ECO:0000313" key="3">
    <source>
        <dbReference type="EMBL" id="SHH00867.1"/>
    </source>
</evidence>
<dbReference type="Pfam" id="PF14326">
    <property type="entry name" value="DUF4384"/>
    <property type="match status" value="1"/>
</dbReference>
<dbReference type="Proteomes" id="UP000184221">
    <property type="component" value="Unassembled WGS sequence"/>
</dbReference>
<proteinExistence type="predicted"/>
<feature type="signal peptide" evidence="1">
    <location>
        <begin position="1"/>
        <end position="18"/>
    </location>
</feature>
<evidence type="ECO:0000256" key="1">
    <source>
        <dbReference type="SAM" id="SignalP"/>
    </source>
</evidence>
<reference evidence="3 4" key="1">
    <citation type="submission" date="2016-11" db="EMBL/GenBank/DDBJ databases">
        <authorList>
            <person name="Jaros S."/>
            <person name="Januszkiewicz K."/>
            <person name="Wedrychowicz H."/>
        </authorList>
    </citation>
    <scope>NUCLEOTIDE SEQUENCE [LARGE SCALE GENOMIC DNA]</scope>
    <source>
        <strain evidence="3 4">DSM 29431</strain>
    </source>
</reference>
<accession>A0A1M5PGN9</accession>
<keyword evidence="1" id="KW-0732">Signal</keyword>
<dbReference type="EMBL" id="FQXC01000001">
    <property type="protein sequence ID" value="SHH00867.1"/>
    <property type="molecule type" value="Genomic_DNA"/>
</dbReference>
<gene>
    <name evidence="3" type="ORF">SAMN05443551_1290</name>
</gene>
<dbReference type="AlphaFoldDB" id="A0A1M5PGN9"/>
<keyword evidence="4" id="KW-1185">Reference proteome</keyword>
<feature type="domain" description="DUF4384" evidence="2">
    <location>
        <begin position="367"/>
        <end position="452"/>
    </location>
</feature>
<organism evidence="3 4">
    <name type="scientific">Marivita hallyeonensis</name>
    <dbReference type="NCBI Taxonomy" id="996342"/>
    <lineage>
        <taxon>Bacteria</taxon>
        <taxon>Pseudomonadati</taxon>
        <taxon>Pseudomonadota</taxon>
        <taxon>Alphaproteobacteria</taxon>
        <taxon>Rhodobacterales</taxon>
        <taxon>Roseobacteraceae</taxon>
        <taxon>Marivita</taxon>
    </lineage>
</organism>
<protein>
    <recommendedName>
        <fullName evidence="2">DUF4384 domain-containing protein</fullName>
    </recommendedName>
</protein>
<dbReference type="InterPro" id="IPR025493">
    <property type="entry name" value="DUF4384"/>
</dbReference>
<sequence>MTKSSVIWSFSLGSSVLAHTGAAAALLWAVQPGEMAVQTPPETELHLAAYPVKRSEAEAATPDADTLAANDVDGTRLGQAAVATTSAPSIAPTVEALSALRDEATSVTLLTSTTDALQDIAHAEPASIVDAPITSTETGSLPTDAITPQSIVPKTAEALSARTATSAIQEPMVSVATTAPVMGAQIAVMRPSSQGVMPSRPLVQLAPPQQKPILAAVPVEPTSVSARAALAFDAPGDGPIDPVSLTAFQSFMAPDSLGAQTTDVRDGIANALADIPCSRLQVRFDPDANTLIVGGHVPEPALRQSVVTAMQSKMGADIPVRESLRILPSPQCNALTGIDRVGLAQSTDQITNPLLVGPDLHAREFNYVEGQALVLDLQGADYDAFIYVDFFDAGGNVLHLAPNEFVPLEVTAAKTSIRIGSENKLLPGEPGLHIRIGPPFGQEIAVAFATSVPLHDGVRPLIEPADQYLAWLRDRVTTLRDRHPDFKGEWVYFFVSTSAN</sequence>
<name>A0A1M5PGN9_9RHOB</name>